<evidence type="ECO:0000313" key="2">
    <source>
        <dbReference type="EMBL" id="CAH1643443.1"/>
    </source>
</evidence>
<dbReference type="SUPFAM" id="SSF53613">
    <property type="entry name" value="Ribokinase-like"/>
    <property type="match status" value="1"/>
</dbReference>
<sequence>MEKYCIVKNASTPSYAAVMDSRGECLIGLGDMALHNNISIDLVNKHIDVLHDAPLVVLDGNVPQATVNHVLDVCQRLQKPEWKNIQSQIKTVR</sequence>
<proteinExistence type="predicted"/>
<dbReference type="AlphaFoldDB" id="A0A9P0N5R8"/>
<dbReference type="PANTHER" id="PTHR42909:SF1">
    <property type="entry name" value="CARBOHYDRATE KINASE PFKB DOMAIN-CONTAINING PROTEIN"/>
    <property type="match status" value="1"/>
</dbReference>
<evidence type="ECO:0000256" key="1">
    <source>
        <dbReference type="ARBA" id="ARBA00022723"/>
    </source>
</evidence>
<dbReference type="GO" id="GO:0016798">
    <property type="term" value="F:hydrolase activity, acting on glycosyl bonds"/>
    <property type="evidence" value="ECO:0007669"/>
    <property type="project" value="TreeGrafter"/>
</dbReference>
<dbReference type="GO" id="GO:0046872">
    <property type="term" value="F:metal ion binding"/>
    <property type="evidence" value="ECO:0007669"/>
    <property type="project" value="UniProtKB-KW"/>
</dbReference>
<dbReference type="Gene3D" id="3.40.1190.20">
    <property type="match status" value="1"/>
</dbReference>
<gene>
    <name evidence="2" type="ORF">SPLIT_LOCUS8798</name>
</gene>
<evidence type="ECO:0000313" key="3">
    <source>
        <dbReference type="Proteomes" id="UP001153321"/>
    </source>
</evidence>
<dbReference type="Proteomes" id="UP001153321">
    <property type="component" value="Chromosome 3"/>
</dbReference>
<reference evidence="2" key="1">
    <citation type="submission" date="2022-02" db="EMBL/GenBank/DDBJ databases">
        <authorList>
            <person name="King R."/>
        </authorList>
    </citation>
    <scope>NUCLEOTIDE SEQUENCE</scope>
</reference>
<organism evidence="2 3">
    <name type="scientific">Spodoptera littoralis</name>
    <name type="common">Egyptian cotton leafworm</name>
    <dbReference type="NCBI Taxonomy" id="7109"/>
    <lineage>
        <taxon>Eukaryota</taxon>
        <taxon>Metazoa</taxon>
        <taxon>Ecdysozoa</taxon>
        <taxon>Arthropoda</taxon>
        <taxon>Hexapoda</taxon>
        <taxon>Insecta</taxon>
        <taxon>Pterygota</taxon>
        <taxon>Neoptera</taxon>
        <taxon>Endopterygota</taxon>
        <taxon>Lepidoptera</taxon>
        <taxon>Glossata</taxon>
        <taxon>Ditrysia</taxon>
        <taxon>Noctuoidea</taxon>
        <taxon>Noctuidae</taxon>
        <taxon>Amphipyrinae</taxon>
        <taxon>Spodoptera</taxon>
    </lineage>
</organism>
<keyword evidence="3" id="KW-1185">Reference proteome</keyword>
<dbReference type="PANTHER" id="PTHR42909">
    <property type="entry name" value="ZGC:136858"/>
    <property type="match status" value="1"/>
</dbReference>
<dbReference type="GO" id="GO:0004730">
    <property type="term" value="F:pseudouridylate synthase activity"/>
    <property type="evidence" value="ECO:0007669"/>
    <property type="project" value="TreeGrafter"/>
</dbReference>
<keyword evidence="1" id="KW-0479">Metal-binding</keyword>
<protein>
    <submittedName>
        <fullName evidence="2">Uncharacterized protein</fullName>
    </submittedName>
</protein>
<accession>A0A9P0N5R8</accession>
<dbReference type="InterPro" id="IPR029056">
    <property type="entry name" value="Ribokinase-like"/>
</dbReference>
<dbReference type="GO" id="GO:0005737">
    <property type="term" value="C:cytoplasm"/>
    <property type="evidence" value="ECO:0007669"/>
    <property type="project" value="TreeGrafter"/>
</dbReference>
<name>A0A9P0N5R8_SPOLI</name>
<dbReference type="EMBL" id="LR824534">
    <property type="protein sequence ID" value="CAH1643443.1"/>
    <property type="molecule type" value="Genomic_DNA"/>
</dbReference>